<dbReference type="InterPro" id="IPR020904">
    <property type="entry name" value="Sc_DH/Rdtase_CS"/>
</dbReference>
<dbReference type="STRING" id="1965070.A0A443QGW2"/>
<protein>
    <submittedName>
        <fullName evidence="5">L-xylulose reductase-like protein</fullName>
    </submittedName>
</protein>
<dbReference type="PRINTS" id="PR00081">
    <property type="entry name" value="GDHRDH"/>
</dbReference>
<evidence type="ECO:0000313" key="6">
    <source>
        <dbReference type="Proteomes" id="UP000285301"/>
    </source>
</evidence>
<dbReference type="GO" id="GO:0050038">
    <property type="term" value="F:L-xylulose reductase (NADPH) activity"/>
    <property type="evidence" value="ECO:0007669"/>
    <property type="project" value="TreeGrafter"/>
</dbReference>
<comment type="subunit">
    <text evidence="2">Homotetramer.</text>
</comment>
<gene>
    <name evidence="5" type="ORF">B4U79_05555</name>
</gene>
<name>A0A443QGW2_9ACAR</name>
<dbReference type="AlphaFoldDB" id="A0A443QGW2"/>
<evidence type="ECO:0000256" key="1">
    <source>
        <dbReference type="ARBA" id="ARBA00006484"/>
    </source>
</evidence>
<dbReference type="InterPro" id="IPR051737">
    <property type="entry name" value="L-xylulose/Carbonyl_redctase"/>
</dbReference>
<feature type="non-terminal residue" evidence="5">
    <location>
        <position position="227"/>
    </location>
</feature>
<dbReference type="Gene3D" id="3.40.50.720">
    <property type="entry name" value="NAD(P)-binding Rossmann-like Domain"/>
    <property type="match status" value="1"/>
</dbReference>
<dbReference type="SUPFAM" id="SSF51735">
    <property type="entry name" value="NAD(P)-binding Rossmann-fold domains"/>
    <property type="match status" value="1"/>
</dbReference>
<dbReference type="EMBL" id="NCKU01007942">
    <property type="protein sequence ID" value="RWS02259.1"/>
    <property type="molecule type" value="Genomic_DNA"/>
</dbReference>
<reference evidence="5 6" key="1">
    <citation type="journal article" date="2018" name="Gigascience">
        <title>Genomes of trombidid mites reveal novel predicted allergens and laterally-transferred genes associated with secondary metabolism.</title>
        <authorList>
            <person name="Dong X."/>
            <person name="Chaisiri K."/>
            <person name="Xia D."/>
            <person name="Armstrong S.D."/>
            <person name="Fang Y."/>
            <person name="Donnelly M.J."/>
            <person name="Kadowaki T."/>
            <person name="McGarry J.W."/>
            <person name="Darby A.C."/>
            <person name="Makepeace B.L."/>
        </authorList>
    </citation>
    <scope>NUCLEOTIDE SEQUENCE [LARGE SCALE GENOMIC DNA]</scope>
    <source>
        <strain evidence="5">UoL-WK</strain>
    </source>
</reference>
<proteinExistence type="inferred from homology"/>
<evidence type="ECO:0000256" key="3">
    <source>
        <dbReference type="ARBA" id="ARBA00022857"/>
    </source>
</evidence>
<evidence type="ECO:0000313" key="5">
    <source>
        <dbReference type="EMBL" id="RWS02259.1"/>
    </source>
</evidence>
<dbReference type="InterPro" id="IPR036291">
    <property type="entry name" value="NAD(P)-bd_dom_sf"/>
</dbReference>
<dbReference type="OrthoDB" id="1393670at2759"/>
<comment type="caution">
    <text evidence="5">The sequence shown here is derived from an EMBL/GenBank/DDBJ whole genome shotgun (WGS) entry which is preliminary data.</text>
</comment>
<evidence type="ECO:0000256" key="4">
    <source>
        <dbReference type="ARBA" id="ARBA00023002"/>
    </source>
</evidence>
<dbReference type="Pfam" id="PF13561">
    <property type="entry name" value="adh_short_C2"/>
    <property type="match status" value="1"/>
</dbReference>
<feature type="non-terminal residue" evidence="5">
    <location>
        <position position="1"/>
    </location>
</feature>
<comment type="similarity">
    <text evidence="1">Belongs to the short-chain dehydrogenases/reductases (SDR) family.</text>
</comment>
<keyword evidence="6" id="KW-1185">Reference proteome</keyword>
<dbReference type="GO" id="GO:0006006">
    <property type="term" value="P:glucose metabolic process"/>
    <property type="evidence" value="ECO:0007669"/>
    <property type="project" value="TreeGrafter"/>
</dbReference>
<dbReference type="InterPro" id="IPR002347">
    <property type="entry name" value="SDR_fam"/>
</dbReference>
<dbReference type="PANTHER" id="PTHR44252:SF3">
    <property type="entry name" value="D-ERYTHRULOSE REDUCTASE-RELATED"/>
    <property type="match status" value="1"/>
</dbReference>
<keyword evidence="4" id="KW-0560">Oxidoreductase</keyword>
<dbReference type="GO" id="GO:0005997">
    <property type="term" value="P:xylulose metabolic process"/>
    <property type="evidence" value="ECO:0007669"/>
    <property type="project" value="TreeGrafter"/>
</dbReference>
<dbReference type="PROSITE" id="PS00061">
    <property type="entry name" value="ADH_SHORT"/>
    <property type="match status" value="1"/>
</dbReference>
<keyword evidence="3" id="KW-0521">NADP</keyword>
<dbReference type="Proteomes" id="UP000285301">
    <property type="component" value="Unassembled WGS sequence"/>
</dbReference>
<dbReference type="PRINTS" id="PR00080">
    <property type="entry name" value="SDRFAMILY"/>
</dbReference>
<dbReference type="PANTHER" id="PTHR44252">
    <property type="entry name" value="D-ERYTHRULOSE REDUCTASE"/>
    <property type="match status" value="1"/>
</dbReference>
<accession>A0A443QGW2</accession>
<sequence length="227" mass="24797">IGNAVAKELHKFGAHIIALDISVESLLSLKRGIPQIEIYDVDLRDWTATKSIVTKFKNVDLLLNNAGYVNCAAVGEVTEEDFDNHFKLNVKAIVNITQEIAQSMIKGKKGGSIVNISSQAGIVALKDHLIYCATKGAVDQLTRTFALELSPYNIRVNSVNPTVVKTEMGKRVWSANILKASEMLAKIPLNRFAEVGNVVDTILFLLSDKTRMINGVRLPIDGGFTAC</sequence>
<organism evidence="5 6">
    <name type="scientific">Dinothrombium tinctorium</name>
    <dbReference type="NCBI Taxonomy" id="1965070"/>
    <lineage>
        <taxon>Eukaryota</taxon>
        <taxon>Metazoa</taxon>
        <taxon>Ecdysozoa</taxon>
        <taxon>Arthropoda</taxon>
        <taxon>Chelicerata</taxon>
        <taxon>Arachnida</taxon>
        <taxon>Acari</taxon>
        <taxon>Acariformes</taxon>
        <taxon>Trombidiformes</taxon>
        <taxon>Prostigmata</taxon>
        <taxon>Anystina</taxon>
        <taxon>Parasitengona</taxon>
        <taxon>Trombidioidea</taxon>
        <taxon>Trombidiidae</taxon>
        <taxon>Dinothrombium</taxon>
    </lineage>
</organism>
<dbReference type="FunFam" id="3.40.50.720:FF:000084">
    <property type="entry name" value="Short-chain dehydrogenase reductase"/>
    <property type="match status" value="1"/>
</dbReference>
<dbReference type="GO" id="GO:0004090">
    <property type="term" value="F:carbonyl reductase (NADPH) activity"/>
    <property type="evidence" value="ECO:0007669"/>
    <property type="project" value="TreeGrafter"/>
</dbReference>
<evidence type="ECO:0000256" key="2">
    <source>
        <dbReference type="ARBA" id="ARBA00011881"/>
    </source>
</evidence>